<dbReference type="EMBL" id="JAPDMQ010001733">
    <property type="protein sequence ID" value="KAK0517634.1"/>
    <property type="molecule type" value="Genomic_DNA"/>
</dbReference>
<evidence type="ECO:0000313" key="3">
    <source>
        <dbReference type="Proteomes" id="UP001176521"/>
    </source>
</evidence>
<sequence>ICGHALHLDQRLGHLALALLRGSGAGGRVQASRVSGPPERPDLGPPPRPRAGPLDQRRPRQGLPGPHRRGEPQRPQAERRHRGRCCAG</sequence>
<gene>
    <name evidence="2" type="ORF">OC842_008048</name>
</gene>
<feature type="non-terminal residue" evidence="2">
    <location>
        <position position="88"/>
    </location>
</feature>
<feature type="compositionally biased region" description="Basic and acidic residues" evidence="1">
    <location>
        <begin position="68"/>
        <end position="78"/>
    </location>
</feature>
<feature type="compositionally biased region" description="Basic residues" evidence="1">
    <location>
        <begin position="79"/>
        <end position="88"/>
    </location>
</feature>
<dbReference type="AlphaFoldDB" id="A0AAN6JGA3"/>
<organism evidence="2 3">
    <name type="scientific">Tilletia horrida</name>
    <dbReference type="NCBI Taxonomy" id="155126"/>
    <lineage>
        <taxon>Eukaryota</taxon>
        <taxon>Fungi</taxon>
        <taxon>Dikarya</taxon>
        <taxon>Basidiomycota</taxon>
        <taxon>Ustilaginomycotina</taxon>
        <taxon>Exobasidiomycetes</taxon>
        <taxon>Tilletiales</taxon>
        <taxon>Tilletiaceae</taxon>
        <taxon>Tilletia</taxon>
    </lineage>
</organism>
<evidence type="ECO:0000256" key="1">
    <source>
        <dbReference type="SAM" id="MobiDB-lite"/>
    </source>
</evidence>
<comment type="caution">
    <text evidence="2">The sequence shown here is derived from an EMBL/GenBank/DDBJ whole genome shotgun (WGS) entry which is preliminary data.</text>
</comment>
<feature type="non-terminal residue" evidence="2">
    <location>
        <position position="1"/>
    </location>
</feature>
<name>A0AAN6JGA3_9BASI</name>
<accession>A0AAN6JGA3</accession>
<proteinExistence type="predicted"/>
<protein>
    <submittedName>
        <fullName evidence="2">Uncharacterized protein</fullName>
    </submittedName>
</protein>
<evidence type="ECO:0000313" key="2">
    <source>
        <dbReference type="EMBL" id="KAK0517634.1"/>
    </source>
</evidence>
<feature type="region of interest" description="Disordered" evidence="1">
    <location>
        <begin position="23"/>
        <end position="88"/>
    </location>
</feature>
<dbReference type="Proteomes" id="UP001176521">
    <property type="component" value="Unassembled WGS sequence"/>
</dbReference>
<reference evidence="2" key="1">
    <citation type="journal article" date="2023" name="PhytoFront">
        <title>Draft Genome Resources of Seven Strains of Tilletia horrida, Causal Agent of Kernel Smut of Rice.</title>
        <authorList>
            <person name="Khanal S."/>
            <person name="Antony Babu S."/>
            <person name="Zhou X.G."/>
        </authorList>
    </citation>
    <scope>NUCLEOTIDE SEQUENCE</scope>
    <source>
        <strain evidence="2">TX3</strain>
    </source>
</reference>
<keyword evidence="3" id="KW-1185">Reference proteome</keyword>